<dbReference type="Proteomes" id="UP001175000">
    <property type="component" value="Unassembled WGS sequence"/>
</dbReference>
<comment type="caution">
    <text evidence="3">The sequence shown here is derived from an EMBL/GenBank/DDBJ whole genome shotgun (WGS) entry which is preliminary data.</text>
</comment>
<evidence type="ECO:0000256" key="1">
    <source>
        <dbReference type="SAM" id="MobiDB-lite"/>
    </source>
</evidence>
<keyword evidence="2" id="KW-0812">Transmembrane</keyword>
<feature type="transmembrane region" description="Helical" evidence="2">
    <location>
        <begin position="615"/>
        <end position="639"/>
    </location>
</feature>
<feature type="transmembrane region" description="Helical" evidence="2">
    <location>
        <begin position="572"/>
        <end position="592"/>
    </location>
</feature>
<feature type="region of interest" description="Disordered" evidence="1">
    <location>
        <begin position="438"/>
        <end position="476"/>
    </location>
</feature>
<feature type="transmembrane region" description="Helical" evidence="2">
    <location>
        <begin position="33"/>
        <end position="59"/>
    </location>
</feature>
<dbReference type="InterPro" id="IPR053018">
    <property type="entry name" value="Elsinochrome_Biosynth-Asso"/>
</dbReference>
<feature type="transmembrane region" description="Helical" evidence="2">
    <location>
        <begin position="517"/>
        <end position="536"/>
    </location>
</feature>
<feature type="transmembrane region" description="Helical" evidence="2">
    <location>
        <begin position="548"/>
        <end position="565"/>
    </location>
</feature>
<protein>
    <submittedName>
        <fullName evidence="3">Uncharacterized protein</fullName>
    </submittedName>
</protein>
<name>A0AA40BXY5_9PEZI</name>
<keyword evidence="2" id="KW-0472">Membrane</keyword>
<evidence type="ECO:0000313" key="4">
    <source>
        <dbReference type="Proteomes" id="UP001175000"/>
    </source>
</evidence>
<organism evidence="3 4">
    <name type="scientific">Immersiella caudata</name>
    <dbReference type="NCBI Taxonomy" id="314043"/>
    <lineage>
        <taxon>Eukaryota</taxon>
        <taxon>Fungi</taxon>
        <taxon>Dikarya</taxon>
        <taxon>Ascomycota</taxon>
        <taxon>Pezizomycotina</taxon>
        <taxon>Sordariomycetes</taxon>
        <taxon>Sordariomycetidae</taxon>
        <taxon>Sordariales</taxon>
        <taxon>Lasiosphaeriaceae</taxon>
        <taxon>Immersiella</taxon>
    </lineage>
</organism>
<dbReference type="PANTHER" id="PTHR37577:SF1">
    <property type="entry name" value="INTEGRAL MEMBRANE PROTEIN"/>
    <property type="match status" value="1"/>
</dbReference>
<feature type="transmembrane region" description="Helical" evidence="2">
    <location>
        <begin position="120"/>
        <end position="141"/>
    </location>
</feature>
<keyword evidence="2" id="KW-1133">Transmembrane helix</keyword>
<dbReference type="PANTHER" id="PTHR37577">
    <property type="entry name" value="INTEGRAL MEMBRANE PROTEIN"/>
    <property type="match status" value="1"/>
</dbReference>
<feature type="transmembrane region" description="Helical" evidence="2">
    <location>
        <begin position="161"/>
        <end position="181"/>
    </location>
</feature>
<feature type="transmembrane region" description="Helical" evidence="2">
    <location>
        <begin position="274"/>
        <end position="293"/>
    </location>
</feature>
<feature type="transmembrane region" description="Helical" evidence="2">
    <location>
        <begin position="372"/>
        <end position="389"/>
    </location>
</feature>
<keyword evidence="4" id="KW-1185">Reference proteome</keyword>
<evidence type="ECO:0000313" key="3">
    <source>
        <dbReference type="EMBL" id="KAK0617689.1"/>
    </source>
</evidence>
<dbReference type="AlphaFoldDB" id="A0AA40BXY5"/>
<evidence type="ECO:0000256" key="2">
    <source>
        <dbReference type="SAM" id="Phobius"/>
    </source>
</evidence>
<feature type="transmembrane region" description="Helical" evidence="2">
    <location>
        <begin position="409"/>
        <end position="428"/>
    </location>
</feature>
<gene>
    <name evidence="3" type="ORF">B0T14DRAFT_274255</name>
</gene>
<dbReference type="EMBL" id="JAULSU010000005">
    <property type="protein sequence ID" value="KAK0617689.1"/>
    <property type="molecule type" value="Genomic_DNA"/>
</dbReference>
<proteinExistence type="predicted"/>
<sequence>MVKLKAFNLSAICDAMAQQSWTDRNIIEANPDIAGPGAIIGFVGTAGLVVLMTTAYYLLAFDPSKDPFHARRKGREPTQQWSPNSVDKYVFVFMTSLKRRISRLLSLETRRFSRERLEQAFVTCVFYLSDAQTLTGISILVSAYGTLETGITAYYWKMAVYLAWYANLTHQSGLTFLRAYLNDPQRRVYRTTRILMMALLTALLVAAMIPTAYFNRYFQSPEAPAGLGDYAWCFVNMPTANRMLQSLQEVNGTAKISPRRHLDDFPPLRETKSFQNMVLSVSLLVCTFGTKLCRISMRMSTFVNYSIRRHARQWAHLGLETVTGDSLCSIIGSGVQRTSTLRAFLRWHLAVKPLVALYFTGHFYLELMTSMLWEICWLWISVLFLSINFYEIQQIIPSSAPQQDTDVNIFSFGQILSIMLLAGPLLVIMTETAAAVSGDTSTSDPVKDSSRTPIASDPEPTLAQCPQERPAQQVPGKQKATIHEIDAYLPNAPAATISDGKWPACGHHHQIGSKWSVALLLFQLGYAYGTFTPFYIFSDKTLQQYPPWYFITLPSAVYFMTVVAVDAHSSKPFMIIAFVVLAGYSSGLWPLLVEDAYRFLPGAESVRVPGVGTRWLFHFLVGLCLVTLYGLCVCIMALVMRVLRRPRGGVLSGCR</sequence>
<feature type="transmembrane region" description="Helical" evidence="2">
    <location>
        <begin position="193"/>
        <end position="214"/>
    </location>
</feature>
<accession>A0AA40BXY5</accession>
<reference evidence="3" key="1">
    <citation type="submission" date="2023-06" db="EMBL/GenBank/DDBJ databases">
        <title>Genome-scale phylogeny and comparative genomics of the fungal order Sordariales.</title>
        <authorList>
            <consortium name="Lawrence Berkeley National Laboratory"/>
            <person name="Hensen N."/>
            <person name="Bonometti L."/>
            <person name="Westerberg I."/>
            <person name="Brannstrom I.O."/>
            <person name="Guillou S."/>
            <person name="Cros-Aarteil S."/>
            <person name="Calhoun S."/>
            <person name="Haridas S."/>
            <person name="Kuo A."/>
            <person name="Mondo S."/>
            <person name="Pangilinan J."/>
            <person name="Riley R."/>
            <person name="Labutti K."/>
            <person name="Andreopoulos B."/>
            <person name="Lipzen A."/>
            <person name="Chen C."/>
            <person name="Yanf M."/>
            <person name="Daum C."/>
            <person name="Ng V."/>
            <person name="Clum A."/>
            <person name="Steindorff A."/>
            <person name="Ohm R."/>
            <person name="Martin F."/>
            <person name="Silar P."/>
            <person name="Natvig D."/>
            <person name="Lalanne C."/>
            <person name="Gautier V."/>
            <person name="Ament-Velasquez S.L."/>
            <person name="Kruys A."/>
            <person name="Hutchinson M.I."/>
            <person name="Powell A.J."/>
            <person name="Barry K."/>
            <person name="Miller A.N."/>
            <person name="Grigoriev I.V."/>
            <person name="Debuchy R."/>
            <person name="Gladieux P."/>
            <person name="Thoren M.H."/>
            <person name="Johannesson H."/>
        </authorList>
    </citation>
    <scope>NUCLEOTIDE SEQUENCE</scope>
    <source>
        <strain evidence="3">CBS 606.72</strain>
    </source>
</reference>